<reference evidence="7 8" key="1">
    <citation type="submission" date="2019-07" db="EMBL/GenBank/DDBJ databases">
        <title>Whole genome shotgun sequence of Microvirga aerophila NBRC 106136.</title>
        <authorList>
            <person name="Hosoyama A."/>
            <person name="Uohara A."/>
            <person name="Ohji S."/>
            <person name="Ichikawa N."/>
        </authorList>
    </citation>
    <scope>NUCLEOTIDE SEQUENCE [LARGE SCALE GENOMIC DNA]</scope>
    <source>
        <strain evidence="7 8">NBRC 106136</strain>
    </source>
</reference>
<feature type="transmembrane region" description="Helical" evidence="5">
    <location>
        <begin position="66"/>
        <end position="88"/>
    </location>
</feature>
<evidence type="ECO:0000256" key="2">
    <source>
        <dbReference type="ARBA" id="ARBA00022692"/>
    </source>
</evidence>
<evidence type="ECO:0000313" key="8">
    <source>
        <dbReference type="Proteomes" id="UP000321085"/>
    </source>
</evidence>
<dbReference type="EMBL" id="BJYU01000015">
    <property type="protein sequence ID" value="GEO13730.1"/>
    <property type="molecule type" value="Genomic_DNA"/>
</dbReference>
<accession>A0A512BP50</accession>
<dbReference type="PROSITE" id="PS50929">
    <property type="entry name" value="ABC_TM1F"/>
    <property type="match status" value="1"/>
</dbReference>
<dbReference type="CDD" id="cd07346">
    <property type="entry name" value="ABC_6TM_exporters"/>
    <property type="match status" value="1"/>
</dbReference>
<dbReference type="InterPro" id="IPR036640">
    <property type="entry name" value="ABC1_TM_sf"/>
</dbReference>
<gene>
    <name evidence="7" type="ORF">MAE02_14260</name>
</gene>
<name>A0A512BP50_9HYPH</name>
<dbReference type="GO" id="GO:0005524">
    <property type="term" value="F:ATP binding"/>
    <property type="evidence" value="ECO:0007669"/>
    <property type="project" value="InterPro"/>
</dbReference>
<dbReference type="Gene3D" id="1.20.1560.10">
    <property type="entry name" value="ABC transporter type 1, transmembrane domain"/>
    <property type="match status" value="1"/>
</dbReference>
<dbReference type="InterPro" id="IPR011527">
    <property type="entry name" value="ABC1_TM_dom"/>
</dbReference>
<protein>
    <recommendedName>
        <fullName evidence="6">ABC transmembrane type-1 domain-containing protein</fullName>
    </recommendedName>
</protein>
<proteinExistence type="predicted"/>
<organism evidence="7 8">
    <name type="scientific">Microvirga aerophila</name>
    <dbReference type="NCBI Taxonomy" id="670291"/>
    <lineage>
        <taxon>Bacteria</taxon>
        <taxon>Pseudomonadati</taxon>
        <taxon>Pseudomonadota</taxon>
        <taxon>Alphaproteobacteria</taxon>
        <taxon>Hyphomicrobiales</taxon>
        <taxon>Methylobacteriaceae</taxon>
        <taxon>Microvirga</taxon>
    </lineage>
</organism>
<keyword evidence="8" id="KW-1185">Reference proteome</keyword>
<keyword evidence="2 5" id="KW-0812">Transmembrane</keyword>
<dbReference type="GO" id="GO:0005886">
    <property type="term" value="C:plasma membrane"/>
    <property type="evidence" value="ECO:0007669"/>
    <property type="project" value="UniProtKB-SubCell"/>
</dbReference>
<evidence type="ECO:0000259" key="6">
    <source>
        <dbReference type="PROSITE" id="PS50929"/>
    </source>
</evidence>
<evidence type="ECO:0000313" key="7">
    <source>
        <dbReference type="EMBL" id="GEO13730.1"/>
    </source>
</evidence>
<evidence type="ECO:0000256" key="4">
    <source>
        <dbReference type="ARBA" id="ARBA00023136"/>
    </source>
</evidence>
<keyword evidence="4 5" id="KW-0472">Membrane</keyword>
<sequence length="316" mass="33951">MKYPPPPLTIERTGDDAPAKSLPSYIRFMSGRHQIGLCGIALLIAVLSTIPLELQRQIVNRGISDADVRVLLTLGGVYLIVILGQSGLKFGLKLYQGWISESAIRNSREHLSCVQEGRHGTAGSDTSGRAVSIIGSEIEHVGGFVGEGLSEAVVQVATLVFIIGYLAFVEPLIMAVGLALLVPQVLIAVRVQHAINPLVATRVDLLRRLGSRVASAGDLAGHRDHEEIGGIYDNRMRIYLLKFAGKTAMNLLNALAPLGALLVGGYLVTQGATTIGTVVAFMSGFERLSDPARQLTVFYRSASQASVHHRKIAEWI</sequence>
<dbReference type="GO" id="GO:0140359">
    <property type="term" value="F:ABC-type transporter activity"/>
    <property type="evidence" value="ECO:0007669"/>
    <property type="project" value="InterPro"/>
</dbReference>
<evidence type="ECO:0000256" key="5">
    <source>
        <dbReference type="SAM" id="Phobius"/>
    </source>
</evidence>
<comment type="caution">
    <text evidence="7">The sequence shown here is derived from an EMBL/GenBank/DDBJ whole genome shotgun (WGS) entry which is preliminary data.</text>
</comment>
<dbReference type="SUPFAM" id="SSF90123">
    <property type="entry name" value="ABC transporter transmembrane region"/>
    <property type="match status" value="1"/>
</dbReference>
<evidence type="ECO:0000256" key="3">
    <source>
        <dbReference type="ARBA" id="ARBA00022989"/>
    </source>
</evidence>
<dbReference type="Proteomes" id="UP000321085">
    <property type="component" value="Unassembled WGS sequence"/>
</dbReference>
<dbReference type="OrthoDB" id="9760920at2"/>
<comment type="subcellular location">
    <subcellularLocation>
        <location evidence="1">Cell membrane</location>
        <topology evidence="1">Multi-pass membrane protein</topology>
    </subcellularLocation>
</comment>
<evidence type="ECO:0000256" key="1">
    <source>
        <dbReference type="ARBA" id="ARBA00004651"/>
    </source>
</evidence>
<keyword evidence="3 5" id="KW-1133">Transmembrane helix</keyword>
<feature type="transmembrane region" description="Helical" evidence="5">
    <location>
        <begin position="159"/>
        <end position="182"/>
    </location>
</feature>
<feature type="transmembrane region" description="Helical" evidence="5">
    <location>
        <begin position="34"/>
        <end position="54"/>
    </location>
</feature>
<dbReference type="AlphaFoldDB" id="A0A512BP50"/>
<feature type="domain" description="ABC transmembrane type-1" evidence="6">
    <location>
        <begin position="35"/>
        <end position="304"/>
    </location>
</feature>
<dbReference type="RefSeq" id="WP_114186191.1">
    <property type="nucleotide sequence ID" value="NZ_BJYU01000015.1"/>
</dbReference>